<dbReference type="InterPro" id="IPR038987">
    <property type="entry name" value="MoeA-like"/>
</dbReference>
<dbReference type="Gene3D" id="2.170.190.11">
    <property type="entry name" value="Molybdopterin biosynthesis moea protein, domain 3"/>
    <property type="match status" value="2"/>
</dbReference>
<comment type="cofactor">
    <cofactor evidence="7">
        <name>Mg(2+)</name>
        <dbReference type="ChEBI" id="CHEBI:18420"/>
    </cofactor>
</comment>
<dbReference type="Pfam" id="PF03454">
    <property type="entry name" value="MoeA_C"/>
    <property type="match status" value="1"/>
</dbReference>
<dbReference type="InterPro" id="IPR001453">
    <property type="entry name" value="MoaB/Mog_dom"/>
</dbReference>
<evidence type="ECO:0000256" key="5">
    <source>
        <dbReference type="ARBA" id="ARBA00023150"/>
    </source>
</evidence>
<reference evidence="10" key="2">
    <citation type="submission" date="2024-02" db="EMBL/GenBank/DDBJ databases">
        <authorList>
            <person name="Prathaban M."/>
            <person name="Mythili R."/>
            <person name="Sharmila Devi N."/>
            <person name="Sobanaa M."/>
            <person name="Prathiviraj R."/>
            <person name="Selvin J."/>
        </authorList>
    </citation>
    <scope>NUCLEOTIDE SEQUENCE</scope>
    <source>
        <strain evidence="10">MP1014</strain>
    </source>
</reference>
<keyword evidence="5 7" id="KW-0501">Molybdenum cofactor biosynthesis</keyword>
<dbReference type="SUPFAM" id="SSF63882">
    <property type="entry name" value="MoeA N-terminal region -like"/>
    <property type="match status" value="2"/>
</dbReference>
<protein>
    <recommendedName>
        <fullName evidence="7">Molybdopterin molybdenumtransferase</fullName>
        <ecNumber evidence="7">2.10.1.1</ecNumber>
    </recommendedName>
</protein>
<dbReference type="Proteomes" id="UP001310387">
    <property type="component" value="Unassembled WGS sequence"/>
</dbReference>
<keyword evidence="4 7" id="KW-0500">Molybdenum</keyword>
<dbReference type="InterPro" id="IPR036425">
    <property type="entry name" value="MoaB/Mog-like_dom_sf"/>
</dbReference>
<evidence type="ECO:0000313" key="11">
    <source>
        <dbReference type="Proteomes" id="UP001310387"/>
    </source>
</evidence>
<dbReference type="SMART" id="SM00852">
    <property type="entry name" value="MoCF_biosynth"/>
    <property type="match status" value="1"/>
</dbReference>
<keyword evidence="7" id="KW-0808">Transferase</keyword>
<evidence type="ECO:0000256" key="2">
    <source>
        <dbReference type="ARBA" id="ARBA00005046"/>
    </source>
</evidence>
<dbReference type="RefSeq" id="WP_332901028.1">
    <property type="nucleotide sequence ID" value="NZ_JBAGLP010000107.1"/>
</dbReference>
<dbReference type="InterPro" id="IPR005111">
    <property type="entry name" value="MoeA_C_domain_IV"/>
</dbReference>
<dbReference type="InterPro" id="IPR036135">
    <property type="entry name" value="MoeA_linker/N_sf"/>
</dbReference>
<dbReference type="PANTHER" id="PTHR10192">
    <property type="entry name" value="MOLYBDOPTERIN BIOSYNTHESIS PROTEIN"/>
    <property type="match status" value="1"/>
</dbReference>
<accession>A0ABU7Z3Y9</accession>
<proteinExistence type="inferred from homology"/>
<dbReference type="Pfam" id="PF03453">
    <property type="entry name" value="MoeA_N"/>
    <property type="match status" value="1"/>
</dbReference>
<gene>
    <name evidence="10" type="ORF">V5O49_03550</name>
</gene>
<dbReference type="Pfam" id="PF00994">
    <property type="entry name" value="MoCF_biosynth"/>
    <property type="match status" value="1"/>
</dbReference>
<dbReference type="EC" id="2.10.1.1" evidence="7"/>
<dbReference type="PANTHER" id="PTHR10192:SF5">
    <property type="entry name" value="GEPHYRIN"/>
    <property type="match status" value="1"/>
</dbReference>
<dbReference type="InterPro" id="IPR005110">
    <property type="entry name" value="MoeA_linker/N"/>
</dbReference>
<organism evidence="10 11">
    <name type="scientific">Isoptericola haloaureus</name>
    <dbReference type="NCBI Taxonomy" id="1542902"/>
    <lineage>
        <taxon>Bacteria</taxon>
        <taxon>Bacillati</taxon>
        <taxon>Actinomycetota</taxon>
        <taxon>Actinomycetes</taxon>
        <taxon>Micrococcales</taxon>
        <taxon>Promicromonosporaceae</taxon>
        <taxon>Isoptericola</taxon>
    </lineage>
</organism>
<reference evidence="10" key="1">
    <citation type="journal article" date="2024" name="Antonie Van Leeuwenhoek">
        <title>Isoptericola haloaureus sp. nov., a dimorphic actinobacterium isolated from mangrove sediments of southeast India, implicating biosaline agricultural significance through nitrogen fixation and salt tolerance genes.</title>
        <authorList>
            <person name="Prathaban M."/>
            <person name="Prathiviraj R."/>
            <person name="Ravichandran M."/>
            <person name="Natarajan S.D."/>
            <person name="Sobanaa M."/>
            <person name="Hari Krishna Kumar S."/>
            <person name="Chandrasekar V."/>
            <person name="Selvin J."/>
        </authorList>
    </citation>
    <scope>NUCLEOTIDE SEQUENCE</scope>
    <source>
        <strain evidence="10">MP1014</strain>
    </source>
</reference>
<dbReference type="SUPFAM" id="SSF63867">
    <property type="entry name" value="MoeA C-terminal domain-like"/>
    <property type="match status" value="1"/>
</dbReference>
<comment type="catalytic activity">
    <reaction evidence="6">
        <text>adenylyl-molybdopterin + molybdate = Mo-molybdopterin + AMP + H(+)</text>
        <dbReference type="Rhea" id="RHEA:35047"/>
        <dbReference type="ChEBI" id="CHEBI:15378"/>
        <dbReference type="ChEBI" id="CHEBI:36264"/>
        <dbReference type="ChEBI" id="CHEBI:62727"/>
        <dbReference type="ChEBI" id="CHEBI:71302"/>
        <dbReference type="ChEBI" id="CHEBI:456215"/>
        <dbReference type="EC" id="2.10.1.1"/>
    </reaction>
</comment>
<comment type="caution">
    <text evidence="10">The sequence shown here is derived from an EMBL/GenBank/DDBJ whole genome shotgun (WGS) entry which is preliminary data.</text>
</comment>
<keyword evidence="7" id="KW-0460">Magnesium</keyword>
<dbReference type="Gene3D" id="3.40.980.10">
    <property type="entry name" value="MoaB/Mog-like domain"/>
    <property type="match status" value="1"/>
</dbReference>
<evidence type="ECO:0000256" key="8">
    <source>
        <dbReference type="SAM" id="MobiDB-lite"/>
    </source>
</evidence>
<keyword evidence="11" id="KW-1185">Reference proteome</keyword>
<evidence type="ECO:0000256" key="3">
    <source>
        <dbReference type="ARBA" id="ARBA00010763"/>
    </source>
</evidence>
<sequence>MTSGPRTIAEHTAAALARVRPVAAASVRVDDPAVVGLVLAADVVAAAPVPAFDHAAMDGYAVRSADLPDDGSSVTLEVRGDRRPGVPSPASAADAVGMKSAAPAPPGAADFIPTTSDGGAADGGAADGGAADGGAADGGAVRIMTGAPVPDGFDAVVPVERTSTSRFVAGGPTTERTVTLCRQARDHVRRAGTDLRRGDQIARAGDVVGPGLVAIAAAAGLVELPVRRRPRVAVLSTGSELAPLGTTEAGTIADSNSLMLAALVRAAGADVVRIGAVPDDADALRAALDHVVGVKTAGPDRHDPADLMPTTGGVDLIVTSGGVSAGASDVVRELLASGSAADVDVATVAMRPGKPQALASWRGAPWIAVPGNPVSAFVSTVLYALPAVRRLAGRPDRPAATVRAATGWSSPPGKEQVVPVVTRPDGVTPAGRGGHQLSSLAHADALVVVPAEVAHVAPGDPLPHVPLPEAR</sequence>
<feature type="region of interest" description="Disordered" evidence="8">
    <location>
        <begin position="76"/>
        <end position="126"/>
    </location>
</feature>
<comment type="pathway">
    <text evidence="2 7">Cofactor biosynthesis; molybdopterin biosynthesis.</text>
</comment>
<comment type="similarity">
    <text evidence="3 7">Belongs to the MoeA family.</text>
</comment>
<dbReference type="CDD" id="cd00887">
    <property type="entry name" value="MoeA"/>
    <property type="match status" value="1"/>
</dbReference>
<name>A0ABU7Z3Y9_9MICO</name>
<keyword evidence="7" id="KW-0479">Metal-binding</keyword>
<dbReference type="EMBL" id="JBAGLP010000107">
    <property type="protein sequence ID" value="MEG3614194.1"/>
    <property type="molecule type" value="Genomic_DNA"/>
</dbReference>
<feature type="domain" description="MoaB/Mog" evidence="9">
    <location>
        <begin position="233"/>
        <end position="390"/>
    </location>
</feature>
<evidence type="ECO:0000256" key="7">
    <source>
        <dbReference type="RuleBase" id="RU365090"/>
    </source>
</evidence>
<dbReference type="Gene3D" id="3.90.105.10">
    <property type="entry name" value="Molybdopterin biosynthesis moea protein, domain 2"/>
    <property type="match status" value="2"/>
</dbReference>
<evidence type="ECO:0000256" key="6">
    <source>
        <dbReference type="ARBA" id="ARBA00047317"/>
    </source>
</evidence>
<evidence type="ECO:0000256" key="1">
    <source>
        <dbReference type="ARBA" id="ARBA00002901"/>
    </source>
</evidence>
<comment type="function">
    <text evidence="1 7">Catalyzes the insertion of molybdate into adenylated molybdopterin with the concomitant release of AMP.</text>
</comment>
<evidence type="ECO:0000256" key="4">
    <source>
        <dbReference type="ARBA" id="ARBA00022505"/>
    </source>
</evidence>
<dbReference type="Gene3D" id="2.40.340.10">
    <property type="entry name" value="MoeA, C-terminal, domain IV"/>
    <property type="match status" value="1"/>
</dbReference>
<dbReference type="PROSITE" id="PS01079">
    <property type="entry name" value="MOCF_BIOSYNTHESIS_2"/>
    <property type="match status" value="1"/>
</dbReference>
<dbReference type="InterPro" id="IPR008284">
    <property type="entry name" value="MoCF_biosynth_CS"/>
</dbReference>
<dbReference type="InterPro" id="IPR036688">
    <property type="entry name" value="MoeA_C_domain_IV_sf"/>
</dbReference>
<dbReference type="SUPFAM" id="SSF53218">
    <property type="entry name" value="Molybdenum cofactor biosynthesis proteins"/>
    <property type="match status" value="1"/>
</dbReference>
<evidence type="ECO:0000313" key="10">
    <source>
        <dbReference type="EMBL" id="MEG3614194.1"/>
    </source>
</evidence>
<evidence type="ECO:0000259" key="9">
    <source>
        <dbReference type="SMART" id="SM00852"/>
    </source>
</evidence>